<keyword evidence="2" id="KW-1185">Reference proteome</keyword>
<dbReference type="AlphaFoldDB" id="A0A9N9LG87"/>
<name>A0A9N9LG87_9HELO</name>
<protein>
    <submittedName>
        <fullName evidence="1">Uncharacterized protein</fullName>
    </submittedName>
</protein>
<dbReference type="Proteomes" id="UP000701801">
    <property type="component" value="Unassembled WGS sequence"/>
</dbReference>
<organism evidence="1 2">
    <name type="scientific">Hymenoscyphus albidus</name>
    <dbReference type="NCBI Taxonomy" id="595503"/>
    <lineage>
        <taxon>Eukaryota</taxon>
        <taxon>Fungi</taxon>
        <taxon>Dikarya</taxon>
        <taxon>Ascomycota</taxon>
        <taxon>Pezizomycotina</taxon>
        <taxon>Leotiomycetes</taxon>
        <taxon>Helotiales</taxon>
        <taxon>Helotiaceae</taxon>
        <taxon>Hymenoscyphus</taxon>
    </lineage>
</organism>
<proteinExistence type="predicted"/>
<sequence length="59" mass="6383">MSDKGSVFAKCAKEFLGLREQDGYAFVRRTMMGYQIPSACATNLNMSTAALAYRLVAGA</sequence>
<evidence type="ECO:0000313" key="1">
    <source>
        <dbReference type="EMBL" id="CAG8973478.1"/>
    </source>
</evidence>
<reference evidence="1" key="1">
    <citation type="submission" date="2021-07" db="EMBL/GenBank/DDBJ databases">
        <authorList>
            <person name="Durling M."/>
        </authorList>
    </citation>
    <scope>NUCLEOTIDE SEQUENCE</scope>
</reference>
<accession>A0A9N9LG87</accession>
<gene>
    <name evidence="1" type="ORF">HYALB_00011073</name>
</gene>
<evidence type="ECO:0000313" key="2">
    <source>
        <dbReference type="Proteomes" id="UP000701801"/>
    </source>
</evidence>
<dbReference type="EMBL" id="CAJVRM010000070">
    <property type="protein sequence ID" value="CAG8973478.1"/>
    <property type="molecule type" value="Genomic_DNA"/>
</dbReference>
<comment type="caution">
    <text evidence="1">The sequence shown here is derived from an EMBL/GenBank/DDBJ whole genome shotgun (WGS) entry which is preliminary data.</text>
</comment>